<dbReference type="AlphaFoldDB" id="A0A9D1DSY0"/>
<protein>
    <submittedName>
        <fullName evidence="2">Uncharacterized protein</fullName>
    </submittedName>
</protein>
<dbReference type="EMBL" id="DVHC01000008">
    <property type="protein sequence ID" value="HIR58515.1"/>
    <property type="molecule type" value="Genomic_DNA"/>
</dbReference>
<reference evidence="2" key="1">
    <citation type="submission" date="2020-10" db="EMBL/GenBank/DDBJ databases">
        <authorList>
            <person name="Gilroy R."/>
        </authorList>
    </citation>
    <scope>NUCLEOTIDE SEQUENCE</scope>
    <source>
        <strain evidence="2">CHK184-20233</strain>
    </source>
</reference>
<evidence type="ECO:0000313" key="2">
    <source>
        <dbReference type="EMBL" id="HIR58515.1"/>
    </source>
</evidence>
<sequence length="331" mass="39156">MKYIIQIGTLYDNYHEMNFGYVGIDLNTGEKHYYSNYDSKGNWSFRSITEFDIDNKEKLNRFLQSNLYHCYYNKDGSEKIPEEVKSLAYQMIDKHLIYNKQNGYPTDDLEKNLNNLSFKYVSNISLFGDLGFSGRYIPVKNTIEMPITNIEWQRYGEDEIKETEDILLHEAGHLKVSNYSLDIKNKELKVRTGFYTSIVKVEPVMLSNGDIFLKFKGTYDLYKRDEDRILEEVMNDFDCKEINPNFVPTYPNVGHILNDLCDGRLQKARYYDDGIEELYDSLNRLVKSRDLVNELLLSIVETNRSFEDNYEETEAHMMKLLKRYQQVKKNK</sequence>
<reference evidence="2" key="2">
    <citation type="journal article" date="2021" name="PeerJ">
        <title>Extensive microbial diversity within the chicken gut microbiome revealed by metagenomics and culture.</title>
        <authorList>
            <person name="Gilroy R."/>
            <person name="Ravi A."/>
            <person name="Getino M."/>
            <person name="Pursley I."/>
            <person name="Horton D.L."/>
            <person name="Alikhan N.F."/>
            <person name="Baker D."/>
            <person name="Gharbi K."/>
            <person name="Hall N."/>
            <person name="Watson M."/>
            <person name="Adriaenssens E.M."/>
            <person name="Foster-Nyarko E."/>
            <person name="Jarju S."/>
            <person name="Secka A."/>
            <person name="Antonio M."/>
            <person name="Oren A."/>
            <person name="Chaudhuri R.R."/>
            <person name="La Ragione R."/>
            <person name="Hildebrand F."/>
            <person name="Pallen M.J."/>
        </authorList>
    </citation>
    <scope>NUCLEOTIDE SEQUENCE</scope>
    <source>
        <strain evidence="2">CHK184-20233</strain>
    </source>
</reference>
<keyword evidence="1" id="KW-0175">Coiled coil</keyword>
<gene>
    <name evidence="2" type="ORF">IAB38_00530</name>
</gene>
<dbReference type="Proteomes" id="UP000824232">
    <property type="component" value="Unassembled WGS sequence"/>
</dbReference>
<feature type="coiled-coil region" evidence="1">
    <location>
        <begin position="303"/>
        <end position="330"/>
    </location>
</feature>
<organism evidence="2 3">
    <name type="scientific">Candidatus Onthousia excrementipullorum</name>
    <dbReference type="NCBI Taxonomy" id="2840884"/>
    <lineage>
        <taxon>Bacteria</taxon>
        <taxon>Bacillati</taxon>
        <taxon>Bacillota</taxon>
        <taxon>Bacilli</taxon>
        <taxon>Candidatus Onthousia</taxon>
    </lineage>
</organism>
<name>A0A9D1DSY0_9FIRM</name>
<evidence type="ECO:0000313" key="3">
    <source>
        <dbReference type="Proteomes" id="UP000824232"/>
    </source>
</evidence>
<proteinExistence type="predicted"/>
<evidence type="ECO:0000256" key="1">
    <source>
        <dbReference type="SAM" id="Coils"/>
    </source>
</evidence>
<accession>A0A9D1DSY0</accession>
<comment type="caution">
    <text evidence="2">The sequence shown here is derived from an EMBL/GenBank/DDBJ whole genome shotgun (WGS) entry which is preliminary data.</text>
</comment>